<keyword evidence="2" id="KW-1185">Reference proteome</keyword>
<accession>A0A3Q3BW23</accession>
<organism evidence="1 2">
    <name type="scientific">Haplochromis burtoni</name>
    <name type="common">Burton's mouthbrooder</name>
    <name type="synonym">Chromis burtoni</name>
    <dbReference type="NCBI Taxonomy" id="8153"/>
    <lineage>
        <taxon>Eukaryota</taxon>
        <taxon>Metazoa</taxon>
        <taxon>Chordata</taxon>
        <taxon>Craniata</taxon>
        <taxon>Vertebrata</taxon>
        <taxon>Euteleostomi</taxon>
        <taxon>Actinopterygii</taxon>
        <taxon>Neopterygii</taxon>
        <taxon>Teleostei</taxon>
        <taxon>Neoteleostei</taxon>
        <taxon>Acanthomorphata</taxon>
        <taxon>Ovalentaria</taxon>
        <taxon>Cichlomorphae</taxon>
        <taxon>Cichliformes</taxon>
        <taxon>Cichlidae</taxon>
        <taxon>African cichlids</taxon>
        <taxon>Pseudocrenilabrinae</taxon>
        <taxon>Haplochromini</taxon>
        <taxon>Haplochromis</taxon>
    </lineage>
</organism>
<dbReference type="AlphaFoldDB" id="A0A3Q3BW23"/>
<proteinExistence type="predicted"/>
<dbReference type="GeneTree" id="ENSGT00960000186959"/>
<dbReference type="Proteomes" id="UP000264840">
    <property type="component" value="Unplaced"/>
</dbReference>
<evidence type="ECO:0000313" key="2">
    <source>
        <dbReference type="Proteomes" id="UP000264840"/>
    </source>
</evidence>
<sequence>MGVIQNAGCGLIVLKELHLSDEADHLGVERPSQPAGLHGLHKCYIAIDANHDQSEDAGIHLNSHIDNFAHEMTKRPFKIIEHVNGPEGQTGHQD</sequence>
<name>A0A3Q3BW23_HAPBU</name>
<evidence type="ECO:0000313" key="1">
    <source>
        <dbReference type="Ensembl" id="ENSHBUP00000007571.1"/>
    </source>
</evidence>
<protein>
    <submittedName>
        <fullName evidence="1">Uncharacterized protein</fullName>
    </submittedName>
</protein>
<reference evidence="1" key="2">
    <citation type="submission" date="2025-09" db="UniProtKB">
        <authorList>
            <consortium name="Ensembl"/>
        </authorList>
    </citation>
    <scope>IDENTIFICATION</scope>
</reference>
<dbReference type="Ensembl" id="ENSHBUT00000003414.1">
    <property type="protein sequence ID" value="ENSHBUP00000007571.1"/>
    <property type="gene ID" value="ENSHBUG00000009058.1"/>
</dbReference>
<reference evidence="1" key="1">
    <citation type="submission" date="2025-08" db="UniProtKB">
        <authorList>
            <consortium name="Ensembl"/>
        </authorList>
    </citation>
    <scope>IDENTIFICATION</scope>
</reference>